<dbReference type="EMBL" id="CDMY01000478">
    <property type="protein sequence ID" value="CEM16570.1"/>
    <property type="molecule type" value="Genomic_DNA"/>
</dbReference>
<dbReference type="Proteomes" id="UP000041254">
    <property type="component" value="Unassembled WGS sequence"/>
</dbReference>
<sequence>MRLPLLAQLPRSGLHTKHSVAVEREEASGHRRTDEWPDGGGLHLPIVTSPASVTVMAAQAAQSSSSSPAAAAAPAPHVAPCRGPCGDQKGSRVWVVTEKRDEGEQEWVKADVYRIDGRTVYFREVGGGEDFKVTVPTKTIPPTELTPHAVCDGFRYLRSRKPLKETHYGSKKAVDRLGNDELASLLSFMTPCGLSALFPHRSLVRNGAVRQHTNITIDASTPGECQFWASTTTQEAFKLGRRLTSLTSAHVAQPHTHPEWCVNTLTAIVEGHAAGRRVAREGESSIESIHFSCPTDGRASHVYPSRPPHHDYLSRPSPRLQLPSLKSITGLRVREDHEMLEPHKMLERGWVMPQLEVVTTGGTFRLATDDFVHFLRQLIKTSRSLKRLAVGGLWRNATLDVLADMPGGESGERGPLAGLEHLSTVFLGPREDFEELQRLLVSRGCKQSIRHLGVRSTVPFRAGDVRQGERHWLLSLKAFAEAVASPSVDIDCRLSEPVGCLNTFLDPALLDTPSLTKPLQAIAKEAGTIAPFGDPLRKGGAITLEVTQAIIDGSSEVMGSLTKRAQQTAASIIFEKVKKVVILAAEDLDIPEDAPPPYIPALEHLSPQAFPNATGLFVGARPVGLQGPQAAADLTSRMPALTHLKITSAAPDIVDMLRSIGDRVPRSVSLEGFDIGLPPPAPNPLPPASLPRVKNLLVRGHQGMAAAKAAVIGMSSLEEVVVDKADVAGLLTAMGGGRTLNTLRLSFDPPSFRALESADPTHLPVVQSAEVFVPVADRTVYPAADVLAGVKALCRLRDLQQFELELRGASEVRIGGPEDPIHALLGEMQQRHGKTFGTLRRKPAEGCFGYRLLLKARDIQQLLMSEAQIAINAANDHITGSESGGAVRPSVDEVSGQEGGGERCDEPPSFRQQVGAATAAIAATSGVPGSATSSSGVANIASVAAPVAAAAPGFSPSPVPYQAPHLRPPPSLAPSVRPKTPSYICPPPFTPHPTAAMPQPPWPPGPAVVLPAPNPAPAQGMVMPNQVQPPQYLMHPMPPTGNTAGRITRGAWPWATDGRIGRSNRAEATR</sequence>
<feature type="region of interest" description="Disordered" evidence="1">
    <location>
        <begin position="21"/>
        <end position="40"/>
    </location>
</feature>
<evidence type="ECO:0000256" key="1">
    <source>
        <dbReference type="SAM" id="MobiDB-lite"/>
    </source>
</evidence>
<reference evidence="2 3" key="1">
    <citation type="submission" date="2014-11" db="EMBL/GenBank/DDBJ databases">
        <authorList>
            <person name="Zhu J."/>
            <person name="Qi W."/>
            <person name="Song R."/>
        </authorList>
    </citation>
    <scope>NUCLEOTIDE SEQUENCE [LARGE SCALE GENOMIC DNA]</scope>
</reference>
<feature type="region of interest" description="Disordered" evidence="1">
    <location>
        <begin position="297"/>
        <end position="316"/>
    </location>
</feature>
<protein>
    <submittedName>
        <fullName evidence="2">Uncharacterized protein</fullName>
    </submittedName>
</protein>
<feature type="compositionally biased region" description="Basic and acidic residues" evidence="1">
    <location>
        <begin position="21"/>
        <end position="35"/>
    </location>
</feature>
<organism evidence="2 3">
    <name type="scientific">Vitrella brassicaformis (strain CCMP3155)</name>
    <dbReference type="NCBI Taxonomy" id="1169540"/>
    <lineage>
        <taxon>Eukaryota</taxon>
        <taxon>Sar</taxon>
        <taxon>Alveolata</taxon>
        <taxon>Colpodellida</taxon>
        <taxon>Vitrellaceae</taxon>
        <taxon>Vitrella</taxon>
    </lineage>
</organism>
<dbReference type="InParanoid" id="A0A0G4FQS7"/>
<dbReference type="PhylomeDB" id="A0A0G4FQS7"/>
<accession>A0A0G4FQS7</accession>
<evidence type="ECO:0000313" key="2">
    <source>
        <dbReference type="EMBL" id="CEM16570.1"/>
    </source>
</evidence>
<dbReference type="VEuPathDB" id="CryptoDB:Vbra_15928"/>
<keyword evidence="3" id="KW-1185">Reference proteome</keyword>
<feature type="region of interest" description="Disordered" evidence="1">
    <location>
        <begin position="880"/>
        <end position="915"/>
    </location>
</feature>
<dbReference type="AlphaFoldDB" id="A0A0G4FQS7"/>
<name>A0A0G4FQS7_VITBC</name>
<gene>
    <name evidence="2" type="ORF">Vbra_15928</name>
</gene>
<proteinExistence type="predicted"/>
<evidence type="ECO:0000313" key="3">
    <source>
        <dbReference type="Proteomes" id="UP000041254"/>
    </source>
</evidence>